<dbReference type="Proteomes" id="UP000242188">
    <property type="component" value="Unassembled WGS sequence"/>
</dbReference>
<evidence type="ECO:0000313" key="2">
    <source>
        <dbReference type="EMBL" id="OWF40051.1"/>
    </source>
</evidence>
<dbReference type="InterPro" id="IPR016186">
    <property type="entry name" value="C-type_lectin-like/link_sf"/>
</dbReference>
<dbReference type="InterPro" id="IPR016187">
    <property type="entry name" value="CTDL_fold"/>
</dbReference>
<dbReference type="AlphaFoldDB" id="A0A210PU73"/>
<keyword evidence="1" id="KW-0732">Signal</keyword>
<comment type="caution">
    <text evidence="2">The sequence shown here is derived from an EMBL/GenBank/DDBJ whole genome shotgun (WGS) entry which is preliminary data.</text>
</comment>
<dbReference type="CDD" id="cd00037">
    <property type="entry name" value="CLECT"/>
    <property type="match status" value="1"/>
</dbReference>
<protein>
    <submittedName>
        <fullName evidence="2">C-type lectin domain family 4 member M</fullName>
    </submittedName>
</protein>
<organism evidence="2 3">
    <name type="scientific">Mizuhopecten yessoensis</name>
    <name type="common">Japanese scallop</name>
    <name type="synonym">Patinopecten yessoensis</name>
    <dbReference type="NCBI Taxonomy" id="6573"/>
    <lineage>
        <taxon>Eukaryota</taxon>
        <taxon>Metazoa</taxon>
        <taxon>Spiralia</taxon>
        <taxon>Lophotrochozoa</taxon>
        <taxon>Mollusca</taxon>
        <taxon>Bivalvia</taxon>
        <taxon>Autobranchia</taxon>
        <taxon>Pteriomorphia</taxon>
        <taxon>Pectinida</taxon>
        <taxon>Pectinoidea</taxon>
        <taxon>Pectinidae</taxon>
        <taxon>Mizuhopecten</taxon>
    </lineage>
</organism>
<feature type="signal peptide" evidence="1">
    <location>
        <begin position="1"/>
        <end position="20"/>
    </location>
</feature>
<dbReference type="Gene3D" id="3.10.100.10">
    <property type="entry name" value="Mannose-Binding Protein A, subunit A"/>
    <property type="match status" value="1"/>
</dbReference>
<name>A0A210PU73_MIZYE</name>
<sequence length="161" mass="18447">MFHSIFAFVFVVSFWRVLHGQQLPSDRRARLEAALLEQSILENIRPLVKQLCSSESSTDHRYSSHRSEVQSLTNRVDALEEWVLSQKIRQQKDNCTTRFKKIDPAPDVHVFEGVCYYVNSSRQTWNDSQTTCQLAGANLVTLASKQVQDFILGLMQNNSGK</sequence>
<dbReference type="GO" id="GO:0030246">
    <property type="term" value="F:carbohydrate binding"/>
    <property type="evidence" value="ECO:0007669"/>
    <property type="project" value="UniProtKB-KW"/>
</dbReference>
<keyword evidence="3" id="KW-1185">Reference proteome</keyword>
<dbReference type="SUPFAM" id="SSF56436">
    <property type="entry name" value="C-type lectin-like"/>
    <property type="match status" value="1"/>
</dbReference>
<gene>
    <name evidence="2" type="ORF">KP79_PYT22104</name>
</gene>
<keyword evidence="2" id="KW-0430">Lectin</keyword>
<reference evidence="2 3" key="1">
    <citation type="journal article" date="2017" name="Nat. Ecol. Evol.">
        <title>Scallop genome provides insights into evolution of bilaterian karyotype and development.</title>
        <authorList>
            <person name="Wang S."/>
            <person name="Zhang J."/>
            <person name="Jiao W."/>
            <person name="Li J."/>
            <person name="Xun X."/>
            <person name="Sun Y."/>
            <person name="Guo X."/>
            <person name="Huan P."/>
            <person name="Dong B."/>
            <person name="Zhang L."/>
            <person name="Hu X."/>
            <person name="Sun X."/>
            <person name="Wang J."/>
            <person name="Zhao C."/>
            <person name="Wang Y."/>
            <person name="Wang D."/>
            <person name="Huang X."/>
            <person name="Wang R."/>
            <person name="Lv J."/>
            <person name="Li Y."/>
            <person name="Zhang Z."/>
            <person name="Liu B."/>
            <person name="Lu W."/>
            <person name="Hui Y."/>
            <person name="Liang J."/>
            <person name="Zhou Z."/>
            <person name="Hou R."/>
            <person name="Li X."/>
            <person name="Liu Y."/>
            <person name="Li H."/>
            <person name="Ning X."/>
            <person name="Lin Y."/>
            <person name="Zhao L."/>
            <person name="Xing Q."/>
            <person name="Dou J."/>
            <person name="Li Y."/>
            <person name="Mao J."/>
            <person name="Guo H."/>
            <person name="Dou H."/>
            <person name="Li T."/>
            <person name="Mu C."/>
            <person name="Jiang W."/>
            <person name="Fu Q."/>
            <person name="Fu X."/>
            <person name="Miao Y."/>
            <person name="Liu J."/>
            <person name="Yu Q."/>
            <person name="Li R."/>
            <person name="Liao H."/>
            <person name="Li X."/>
            <person name="Kong Y."/>
            <person name="Jiang Z."/>
            <person name="Chourrout D."/>
            <person name="Li R."/>
            <person name="Bao Z."/>
        </authorList>
    </citation>
    <scope>NUCLEOTIDE SEQUENCE [LARGE SCALE GENOMIC DNA]</scope>
    <source>
        <strain evidence="2 3">PY_sf001</strain>
    </source>
</reference>
<accession>A0A210PU73</accession>
<evidence type="ECO:0000256" key="1">
    <source>
        <dbReference type="SAM" id="SignalP"/>
    </source>
</evidence>
<evidence type="ECO:0000313" key="3">
    <source>
        <dbReference type="Proteomes" id="UP000242188"/>
    </source>
</evidence>
<feature type="chain" id="PRO_5012194185" evidence="1">
    <location>
        <begin position="21"/>
        <end position="161"/>
    </location>
</feature>
<proteinExistence type="predicted"/>
<dbReference type="OrthoDB" id="6161516at2759"/>
<dbReference type="EMBL" id="NEDP02005490">
    <property type="protein sequence ID" value="OWF40051.1"/>
    <property type="molecule type" value="Genomic_DNA"/>
</dbReference>